<accession>A0ABS1X0U1</accession>
<evidence type="ECO:0000259" key="7">
    <source>
        <dbReference type="Pfam" id="PF01095"/>
    </source>
</evidence>
<feature type="signal peptide" evidence="6">
    <location>
        <begin position="1"/>
        <end position="21"/>
    </location>
</feature>
<reference evidence="8 9" key="1">
    <citation type="journal article" date="2021" name="Int. J. Syst. Evol. Microbiol.">
        <title>Steroidobacter gossypii sp. nov., isolated from soil of cotton cropping field.</title>
        <authorList>
            <person name="Huang R."/>
            <person name="Yang S."/>
            <person name="Zhen C."/>
            <person name="Liu W."/>
        </authorList>
    </citation>
    <scope>NUCLEOTIDE SEQUENCE [LARGE SCALE GENOMIC DNA]</scope>
    <source>
        <strain evidence="8 9">S1-65</strain>
    </source>
</reference>
<keyword evidence="1" id="KW-0479">Metal-binding</keyword>
<dbReference type="EMBL" id="JAEVLS010000004">
    <property type="protein sequence ID" value="MBM0106869.1"/>
    <property type="molecule type" value="Genomic_DNA"/>
</dbReference>
<feature type="domain" description="Pectinesterase catalytic" evidence="7">
    <location>
        <begin position="469"/>
        <end position="755"/>
    </location>
</feature>
<evidence type="ECO:0000313" key="8">
    <source>
        <dbReference type="EMBL" id="MBM0106869.1"/>
    </source>
</evidence>
<dbReference type="InterPro" id="IPR052063">
    <property type="entry name" value="Polysaccharide_Lyase_1"/>
</dbReference>
<protein>
    <recommendedName>
        <fullName evidence="7">Pectinesterase catalytic domain-containing protein</fullName>
    </recommendedName>
</protein>
<keyword evidence="3" id="KW-0063">Aspartyl esterase</keyword>
<feature type="region of interest" description="Disordered" evidence="5">
    <location>
        <begin position="726"/>
        <end position="763"/>
    </location>
</feature>
<dbReference type="Gene3D" id="2.160.20.10">
    <property type="entry name" value="Single-stranded right-handed beta-helix, Pectin lyase-like"/>
    <property type="match status" value="2"/>
</dbReference>
<dbReference type="SUPFAM" id="SSF51126">
    <property type="entry name" value="Pectin lyase-like"/>
    <property type="match status" value="2"/>
</dbReference>
<dbReference type="InterPro" id="IPR012334">
    <property type="entry name" value="Pectin_lyas_fold"/>
</dbReference>
<evidence type="ECO:0000256" key="6">
    <source>
        <dbReference type="SAM" id="SignalP"/>
    </source>
</evidence>
<keyword evidence="2" id="KW-0378">Hydrolase</keyword>
<evidence type="ECO:0000313" key="9">
    <source>
        <dbReference type="Proteomes" id="UP000661077"/>
    </source>
</evidence>
<gene>
    <name evidence="8" type="ORF">JM946_19210</name>
</gene>
<name>A0ABS1X0U1_9GAMM</name>
<feature type="chain" id="PRO_5046384896" description="Pectinesterase catalytic domain-containing protein" evidence="6">
    <location>
        <begin position="22"/>
        <end position="763"/>
    </location>
</feature>
<evidence type="ECO:0000256" key="5">
    <source>
        <dbReference type="SAM" id="MobiDB-lite"/>
    </source>
</evidence>
<dbReference type="Proteomes" id="UP000661077">
    <property type="component" value="Unassembled WGS sequence"/>
</dbReference>
<sequence length="763" mass="83689">MSKWWSIALSGIALGGLAACATRQPPETSGAQSREVLAFPGAEGAGRLSLGGRGGRVLKVTNLNDTGPGSLRAAIETQEPRIIVFDVSGTIALESPLRIAAPRVTIAGQTAPGDGITLKNHELVVEADDVVIRYLRSRLGDEQGAESDAIWVRSGRRIILDHVSASWSVDETLSVNNGFRDPADGFYDVTVQWSIIAESLNNSLHVKGPHGYGSLIAGGFGTRISFHHNLWAHHSGRNPRPGNPAQPDRDPVGAFHDYRSNVFYNWGGEHAGYNADTGRKASIVRYNFVDNTYIQGPQSTGQVMFAESNELAQAWFAGNTMNGEMPGDPWRHVTGKSQGRYRLTEAVEVAPVARDPANSAYERVLNYAGASLVRDAVDRRVVQSVRNRNGSLIDSQKDVGGWPELRSLPPPQDADNDGMPDAWEREHGLNPSLDDSAQDADGDGYTNIEAYLNDIVSVQPRVTYNGVAYGSLQEALDALPEGGGELLLAPGQYREKLSIDKSKVRLRGLGQRPEDVVLVWGDAAATAGGTFRSATLHVSGDDFQAVNLTIQNDYHLRATTQSQAVALSVTADRAVFDRVRLLGAQDTLYAGAKKCATEPCPTSRQYFRDCYIEGHVDFIFGDSKAFFERCHLHAIAHDEILITAHARTAPDQDKAFVFDHCRITGDAGARSIYFGRPWRDYAAVIFMNTRIDGNLHPDGWREWTPGKTDRLQRAYYAEFQSTGRMADMKRRQPHAQRLSPAEAQQWQRDRFLKGNDGWTPTSP</sequence>
<evidence type="ECO:0000256" key="3">
    <source>
        <dbReference type="ARBA" id="ARBA00023085"/>
    </source>
</evidence>
<dbReference type="InterPro" id="IPR000070">
    <property type="entry name" value="Pectinesterase_cat"/>
</dbReference>
<dbReference type="PANTHER" id="PTHR42970:SF1">
    <property type="entry name" value="PECTATE LYASE C-RELATED"/>
    <property type="match status" value="1"/>
</dbReference>
<evidence type="ECO:0000256" key="4">
    <source>
        <dbReference type="ARBA" id="ARBA00023180"/>
    </source>
</evidence>
<dbReference type="Pfam" id="PF01095">
    <property type="entry name" value="Pectinesterase"/>
    <property type="match status" value="1"/>
</dbReference>
<evidence type="ECO:0000256" key="2">
    <source>
        <dbReference type="ARBA" id="ARBA00022801"/>
    </source>
</evidence>
<evidence type="ECO:0000256" key="1">
    <source>
        <dbReference type="ARBA" id="ARBA00022723"/>
    </source>
</evidence>
<keyword evidence="6" id="KW-0732">Signal</keyword>
<proteinExistence type="predicted"/>
<keyword evidence="9" id="KW-1185">Reference proteome</keyword>
<comment type="caution">
    <text evidence="8">The sequence shown here is derived from an EMBL/GenBank/DDBJ whole genome shotgun (WGS) entry which is preliminary data.</text>
</comment>
<feature type="region of interest" description="Disordered" evidence="5">
    <location>
        <begin position="232"/>
        <end position="252"/>
    </location>
</feature>
<organism evidence="8 9">
    <name type="scientific">Steroidobacter gossypii</name>
    <dbReference type="NCBI Taxonomy" id="2805490"/>
    <lineage>
        <taxon>Bacteria</taxon>
        <taxon>Pseudomonadati</taxon>
        <taxon>Pseudomonadota</taxon>
        <taxon>Gammaproteobacteria</taxon>
        <taxon>Steroidobacterales</taxon>
        <taxon>Steroidobacteraceae</taxon>
        <taxon>Steroidobacter</taxon>
    </lineage>
</organism>
<dbReference type="PROSITE" id="PS51257">
    <property type="entry name" value="PROKAR_LIPOPROTEIN"/>
    <property type="match status" value="1"/>
</dbReference>
<dbReference type="InterPro" id="IPR011050">
    <property type="entry name" value="Pectin_lyase_fold/virulence"/>
</dbReference>
<dbReference type="RefSeq" id="WP_203168984.1">
    <property type="nucleotide sequence ID" value="NZ_JAEVLS010000004.1"/>
</dbReference>
<feature type="region of interest" description="Disordered" evidence="5">
    <location>
        <begin position="392"/>
        <end position="444"/>
    </location>
</feature>
<dbReference type="PANTHER" id="PTHR42970">
    <property type="entry name" value="PECTATE LYASE C-RELATED"/>
    <property type="match status" value="1"/>
</dbReference>
<keyword evidence="4" id="KW-0325">Glycoprotein</keyword>